<dbReference type="PANTHER" id="PTHR43386:SF1">
    <property type="entry name" value="D,D-DIPEPTIDE TRANSPORT SYSTEM PERMEASE PROTEIN DDPC-RELATED"/>
    <property type="match status" value="1"/>
</dbReference>
<dbReference type="SUPFAM" id="SSF161098">
    <property type="entry name" value="MetI-like"/>
    <property type="match status" value="1"/>
</dbReference>
<dbReference type="InterPro" id="IPR025966">
    <property type="entry name" value="OppC_N"/>
</dbReference>
<evidence type="ECO:0000256" key="1">
    <source>
        <dbReference type="ARBA" id="ARBA00004651"/>
    </source>
</evidence>
<dbReference type="GeneID" id="16572715"/>
<name>A0A3G1A7U0_9CREN</name>
<dbReference type="EMBL" id="CP007493">
    <property type="protein sequence ID" value="AJB42195.1"/>
    <property type="molecule type" value="Genomic_DNA"/>
</dbReference>
<feature type="transmembrane region" description="Helical" evidence="7">
    <location>
        <begin position="15"/>
        <end position="36"/>
    </location>
</feature>
<evidence type="ECO:0000313" key="9">
    <source>
        <dbReference type="EMBL" id="AJB42195.1"/>
    </source>
</evidence>
<dbReference type="InterPro" id="IPR000515">
    <property type="entry name" value="MetI-like"/>
</dbReference>
<keyword evidence="2 7" id="KW-0813">Transport</keyword>
<gene>
    <name evidence="9" type="ORF">TCARB_1147</name>
</gene>
<keyword evidence="3" id="KW-1003">Cell membrane</keyword>
<accession>A0A3G1A7U0</accession>
<dbReference type="STRING" id="697581.TCARB_1147"/>
<evidence type="ECO:0000256" key="5">
    <source>
        <dbReference type="ARBA" id="ARBA00022989"/>
    </source>
</evidence>
<evidence type="ECO:0000259" key="8">
    <source>
        <dbReference type="PROSITE" id="PS50928"/>
    </source>
</evidence>
<comment type="subcellular location">
    <subcellularLocation>
        <location evidence="1 7">Cell membrane</location>
        <topology evidence="1 7">Multi-pass membrane protein</topology>
    </subcellularLocation>
</comment>
<keyword evidence="4 7" id="KW-0812">Transmembrane</keyword>
<evidence type="ECO:0000313" key="10">
    <source>
        <dbReference type="Proteomes" id="UP000266720"/>
    </source>
</evidence>
<organism evidence="9 10">
    <name type="scientific">Thermofilum adornatum 1505</name>
    <dbReference type="NCBI Taxonomy" id="697581"/>
    <lineage>
        <taxon>Archaea</taxon>
        <taxon>Thermoproteota</taxon>
        <taxon>Thermoprotei</taxon>
        <taxon>Thermofilales</taxon>
        <taxon>Thermofilaceae</taxon>
        <taxon>Thermofilum</taxon>
    </lineage>
</organism>
<evidence type="ECO:0000256" key="6">
    <source>
        <dbReference type="ARBA" id="ARBA00023136"/>
    </source>
</evidence>
<proteinExistence type="inferred from homology"/>
<evidence type="ECO:0000256" key="4">
    <source>
        <dbReference type="ARBA" id="ARBA00022692"/>
    </source>
</evidence>
<dbReference type="GO" id="GO:0055085">
    <property type="term" value="P:transmembrane transport"/>
    <property type="evidence" value="ECO:0007669"/>
    <property type="project" value="InterPro"/>
</dbReference>
<dbReference type="Pfam" id="PF12911">
    <property type="entry name" value="OppC_N"/>
    <property type="match status" value="1"/>
</dbReference>
<keyword evidence="5 7" id="KW-1133">Transmembrane helix</keyword>
<evidence type="ECO:0000256" key="7">
    <source>
        <dbReference type="RuleBase" id="RU363032"/>
    </source>
</evidence>
<evidence type="ECO:0000256" key="2">
    <source>
        <dbReference type="ARBA" id="ARBA00022448"/>
    </source>
</evidence>
<feature type="transmembrane region" description="Helical" evidence="7">
    <location>
        <begin position="81"/>
        <end position="104"/>
    </location>
</feature>
<feature type="domain" description="ABC transmembrane type-1" evidence="8">
    <location>
        <begin position="75"/>
        <end position="277"/>
    </location>
</feature>
<dbReference type="InterPro" id="IPR050366">
    <property type="entry name" value="BP-dependent_transpt_permease"/>
</dbReference>
<dbReference type="CDD" id="cd06261">
    <property type="entry name" value="TM_PBP2"/>
    <property type="match status" value="1"/>
</dbReference>
<feature type="transmembrane region" description="Helical" evidence="7">
    <location>
        <begin position="207"/>
        <end position="231"/>
    </location>
</feature>
<dbReference type="Pfam" id="PF00528">
    <property type="entry name" value="BPD_transp_1"/>
    <property type="match status" value="1"/>
</dbReference>
<comment type="similarity">
    <text evidence="7">Belongs to the binding-protein-dependent transport system permease family.</text>
</comment>
<reference evidence="10" key="1">
    <citation type="book" date="2010" name="EXTREMOPHILES" publisher="0:0-0">
        <title>Complete genome sequences of ten hyperthermophilic archaea reveal their metabolic capabilities and possible ecological roles.</title>
        <editorList>
            <person name="?"/>
        </editorList>
        <authorList>
            <person name="Ravin N.V."/>
            <person name="Mardanov A.V."/>
            <person name="Bonch-Osmolovskaya E.A."/>
            <person name="Skryabin K.G."/>
        </authorList>
    </citation>
    <scope>NUCLEOTIDE SEQUENCE [LARGE SCALE GENOMIC DNA]</scope>
    <source>
        <strain evidence="10">1505</strain>
    </source>
</reference>
<dbReference type="KEGG" id="tcb:TCARB_1147"/>
<sequence length="291" mass="31634">MSRSITIYLLKRNKMFWFCVSAIFAVIALAIIGPFLTPYKPNQVLPVRSQPPSWEHPFGVDNMGYDVFSATVYGLRVSLSVGLIAALIATIVGVGLGIIAGYVGGVTDSVLDGLTILLLMIPPAFLLVILGTFYILGAPVTGPFKDLYTIVLLGVMTGLLSWHWTARATRSIASALKVSDFVAVSKLSGNSTLKIIFKDLLPNMASYVLLVFVIQLANALGTIVTLEFLGIKASDWSLFARVQQWLQMGALVSGVWWAWLLPGIVIVVLITSLYLLVNSLEEVFNPRARGE</sequence>
<keyword evidence="6 7" id="KW-0472">Membrane</keyword>
<dbReference type="GO" id="GO:0005886">
    <property type="term" value="C:plasma membrane"/>
    <property type="evidence" value="ECO:0007669"/>
    <property type="project" value="UniProtKB-SubCell"/>
</dbReference>
<dbReference type="Gene3D" id="1.10.3720.10">
    <property type="entry name" value="MetI-like"/>
    <property type="match status" value="1"/>
</dbReference>
<dbReference type="PROSITE" id="PS50928">
    <property type="entry name" value="ABC_TM1"/>
    <property type="match status" value="1"/>
</dbReference>
<dbReference type="RefSeq" id="WP_148681922.1">
    <property type="nucleotide sequence ID" value="NZ_CP007493.1"/>
</dbReference>
<protein>
    <submittedName>
        <fullName evidence="9">Binding-protein-dependent transport systems inner membrane component</fullName>
    </submittedName>
</protein>
<feature type="transmembrane region" description="Helical" evidence="7">
    <location>
        <begin position="116"/>
        <end position="135"/>
    </location>
</feature>
<feature type="transmembrane region" description="Helical" evidence="7">
    <location>
        <begin position="147"/>
        <end position="164"/>
    </location>
</feature>
<feature type="transmembrane region" description="Helical" evidence="7">
    <location>
        <begin position="256"/>
        <end position="277"/>
    </location>
</feature>
<dbReference type="Proteomes" id="UP000266720">
    <property type="component" value="Chromosome"/>
</dbReference>
<dbReference type="PANTHER" id="PTHR43386">
    <property type="entry name" value="OLIGOPEPTIDE TRANSPORT SYSTEM PERMEASE PROTEIN APPC"/>
    <property type="match status" value="1"/>
</dbReference>
<dbReference type="InterPro" id="IPR035906">
    <property type="entry name" value="MetI-like_sf"/>
</dbReference>
<dbReference type="AlphaFoldDB" id="A0A3G1A7U0"/>
<evidence type="ECO:0000256" key="3">
    <source>
        <dbReference type="ARBA" id="ARBA00022475"/>
    </source>
</evidence>